<organism evidence="2 3">
    <name type="scientific">Psychroserpens algicola</name>
    <dbReference type="NCBI Taxonomy" id="1719034"/>
    <lineage>
        <taxon>Bacteria</taxon>
        <taxon>Pseudomonadati</taxon>
        <taxon>Bacteroidota</taxon>
        <taxon>Flavobacteriia</taxon>
        <taxon>Flavobacteriales</taxon>
        <taxon>Flavobacteriaceae</taxon>
        <taxon>Psychroserpens</taxon>
    </lineage>
</organism>
<sequence>MENIIIRKVSRRDNKGLANLIRTVFDEFNAPHQATVYTDPTTDNLSEVFRNEKSILWVADFLGEPIGCCGVYPTKGLNEKCAELVKFYLFNEFRGKGIGKILLNKSIDSAQKLGYTQLYLESLPHFSGAVKTYSKLGFRSLSNPLGNSGHTACNIWMLKDLKYKKE</sequence>
<dbReference type="Gene3D" id="3.40.630.30">
    <property type="match status" value="1"/>
</dbReference>
<dbReference type="CDD" id="cd04301">
    <property type="entry name" value="NAT_SF"/>
    <property type="match status" value="1"/>
</dbReference>
<dbReference type="PROSITE" id="PS51186">
    <property type="entry name" value="GNAT"/>
    <property type="match status" value="1"/>
</dbReference>
<gene>
    <name evidence="2" type="ORF">MUY34_04200</name>
</gene>
<dbReference type="Pfam" id="PF00583">
    <property type="entry name" value="Acetyltransf_1"/>
    <property type="match status" value="1"/>
</dbReference>
<feature type="domain" description="N-acetyltransferase" evidence="1">
    <location>
        <begin position="4"/>
        <end position="162"/>
    </location>
</feature>
<evidence type="ECO:0000259" key="1">
    <source>
        <dbReference type="PROSITE" id="PS51186"/>
    </source>
</evidence>
<protein>
    <submittedName>
        <fullName evidence="2">GNAT family N-acetyltransferase</fullName>
    </submittedName>
</protein>
<dbReference type="InterPro" id="IPR016181">
    <property type="entry name" value="Acyl_CoA_acyltransferase"/>
</dbReference>
<evidence type="ECO:0000313" key="2">
    <source>
        <dbReference type="EMBL" id="MCK8479808.1"/>
    </source>
</evidence>
<dbReference type="PANTHER" id="PTHR43305">
    <property type="entry name" value="FAMILY N-ACETYLTRANSFERASE, PUTATIVE (AFU_ORTHOLOGUE AFUA_2G01380)-RELATED"/>
    <property type="match status" value="1"/>
</dbReference>
<dbReference type="InterPro" id="IPR000182">
    <property type="entry name" value="GNAT_dom"/>
</dbReference>
<dbReference type="EMBL" id="JALPQF010000003">
    <property type="protein sequence ID" value="MCK8479808.1"/>
    <property type="molecule type" value="Genomic_DNA"/>
</dbReference>
<accession>A0ABT0H614</accession>
<dbReference type="RefSeq" id="WP_248412059.1">
    <property type="nucleotide sequence ID" value="NZ_JALPQF010000003.1"/>
</dbReference>
<name>A0ABT0H614_9FLAO</name>
<keyword evidence="3" id="KW-1185">Reference proteome</keyword>
<dbReference type="InterPro" id="IPR052777">
    <property type="entry name" value="Acetyltransferase_Enz"/>
</dbReference>
<reference evidence="2" key="1">
    <citation type="submission" date="2022-04" db="EMBL/GenBank/DDBJ databases">
        <authorList>
            <person name="Ren T."/>
        </authorList>
    </citation>
    <scope>NUCLEOTIDE SEQUENCE</scope>
    <source>
        <strain evidence="2">F63249</strain>
    </source>
</reference>
<dbReference type="PANTHER" id="PTHR43305:SF1">
    <property type="entry name" value="FAMILY N-ACETYLTRANSFERASE, PUTATIVE (AFU_ORTHOLOGUE AFUA_2G01380)-RELATED"/>
    <property type="match status" value="1"/>
</dbReference>
<proteinExistence type="predicted"/>
<dbReference type="Proteomes" id="UP001203687">
    <property type="component" value="Unassembled WGS sequence"/>
</dbReference>
<dbReference type="SUPFAM" id="SSF55729">
    <property type="entry name" value="Acyl-CoA N-acyltransferases (Nat)"/>
    <property type="match status" value="1"/>
</dbReference>
<comment type="caution">
    <text evidence="2">The sequence shown here is derived from an EMBL/GenBank/DDBJ whole genome shotgun (WGS) entry which is preliminary data.</text>
</comment>
<evidence type="ECO:0000313" key="3">
    <source>
        <dbReference type="Proteomes" id="UP001203687"/>
    </source>
</evidence>